<evidence type="ECO:0000313" key="3">
    <source>
        <dbReference type="EMBL" id="WZU67520.1"/>
    </source>
</evidence>
<reference evidence="3" key="1">
    <citation type="submission" date="2024-08" db="EMBL/GenBank/DDBJ databases">
        <title>Phylogenomic analyses of a clade within the roseobacter group suggest taxonomic reassignments of species of the genera Aestuariivita, Citreicella, Loktanella, Nautella, Pelagibaca, Ruegeria, Thalassobius, Thiobacimonas and Tropicibacter, and the proposal o.</title>
        <authorList>
            <person name="Jeon C.O."/>
        </authorList>
    </citation>
    <scope>NUCLEOTIDE SEQUENCE</scope>
    <source>
        <strain evidence="3">SS1-5</strain>
    </source>
</reference>
<dbReference type="PANTHER" id="PTHR34406">
    <property type="entry name" value="PROTEIN YCEI"/>
    <property type="match status" value="1"/>
</dbReference>
<keyword evidence="1" id="KW-0732">Signal</keyword>
<gene>
    <name evidence="3" type="ORF">AABB31_21790</name>
</gene>
<dbReference type="SUPFAM" id="SSF101874">
    <property type="entry name" value="YceI-like"/>
    <property type="match status" value="1"/>
</dbReference>
<dbReference type="Gene3D" id="2.40.128.110">
    <property type="entry name" value="Lipid/polyisoprenoid-binding, YceI-like"/>
    <property type="match status" value="1"/>
</dbReference>
<dbReference type="EMBL" id="CP151767">
    <property type="protein sequence ID" value="WZU67520.1"/>
    <property type="molecule type" value="Genomic_DNA"/>
</dbReference>
<feature type="signal peptide" evidence="1">
    <location>
        <begin position="1"/>
        <end position="28"/>
    </location>
</feature>
<dbReference type="SMART" id="SM00867">
    <property type="entry name" value="YceI"/>
    <property type="match status" value="1"/>
</dbReference>
<dbReference type="PANTHER" id="PTHR34406:SF1">
    <property type="entry name" value="PROTEIN YCEI"/>
    <property type="match status" value="1"/>
</dbReference>
<name>A0AAN0M9N1_9RHOB</name>
<dbReference type="KEGG" id="yrh:AABB31_21790"/>
<dbReference type="RefSeq" id="WP_342076831.1">
    <property type="nucleotide sequence ID" value="NZ_CP151767.2"/>
</dbReference>
<dbReference type="AlphaFoldDB" id="A0AAN0M9N1"/>
<evidence type="ECO:0000259" key="2">
    <source>
        <dbReference type="SMART" id="SM00867"/>
    </source>
</evidence>
<accession>A0AAN0M9N1</accession>
<proteinExistence type="predicted"/>
<protein>
    <submittedName>
        <fullName evidence="3">YceI family protein</fullName>
    </submittedName>
</protein>
<dbReference type="Pfam" id="PF04264">
    <property type="entry name" value="YceI"/>
    <property type="match status" value="1"/>
</dbReference>
<evidence type="ECO:0000313" key="4">
    <source>
        <dbReference type="Proteomes" id="UP001470809"/>
    </source>
</evidence>
<dbReference type="Proteomes" id="UP001470809">
    <property type="component" value="Chromosome"/>
</dbReference>
<dbReference type="InterPro" id="IPR036761">
    <property type="entry name" value="TTHA0802/YceI-like_sf"/>
</dbReference>
<feature type="chain" id="PRO_5042866081" evidence="1">
    <location>
        <begin position="29"/>
        <end position="226"/>
    </location>
</feature>
<feature type="domain" description="Lipid/polyisoprenoid-binding YceI-like" evidence="2">
    <location>
        <begin position="39"/>
        <end position="221"/>
    </location>
</feature>
<dbReference type="InterPro" id="IPR007372">
    <property type="entry name" value="Lipid/polyisoprenoid-bd_YceI"/>
</dbReference>
<keyword evidence="4" id="KW-1185">Reference proteome</keyword>
<sequence length="226" mass="24337">MFAQVIKDGCFVAALSAVQLMLPGLASAETKLIDTPSGTYTADANHTTLAFKVGHIGLSTYVARFIGVESTIALNADDPTQSHVELTVDPLSIKADYAGDYSAIYPDSTFAGWDEHLAKHENFFQADTFPEISFVSTSIEPTGDNTGIVKGELTMLGKTLPLDMDVTFNGALAQHPFIPGYAVVGFSATGTVKRSDYGMTFLLEPPFVTDEVMIEFETEYLMPNAS</sequence>
<evidence type="ECO:0000256" key="1">
    <source>
        <dbReference type="SAM" id="SignalP"/>
    </source>
</evidence>
<organism evidence="3 4">
    <name type="scientific">Yoonia rhodophyticola</name>
    <dbReference type="NCBI Taxonomy" id="3137370"/>
    <lineage>
        <taxon>Bacteria</taxon>
        <taxon>Pseudomonadati</taxon>
        <taxon>Pseudomonadota</taxon>
        <taxon>Alphaproteobacteria</taxon>
        <taxon>Rhodobacterales</taxon>
        <taxon>Paracoccaceae</taxon>
        <taxon>Yoonia</taxon>
    </lineage>
</organism>